<dbReference type="EC" id="6.4.1.1" evidence="3 11"/>
<dbReference type="Gene3D" id="3.20.20.70">
    <property type="entry name" value="Aldolase class I"/>
    <property type="match status" value="1"/>
</dbReference>
<name>A0A6H9YEM2_9ACTN</name>
<dbReference type="PROSITE" id="PS00188">
    <property type="entry name" value="BIOTIN"/>
    <property type="match status" value="1"/>
</dbReference>
<dbReference type="SUPFAM" id="SSF51230">
    <property type="entry name" value="Single hybrid motif"/>
    <property type="match status" value="1"/>
</dbReference>
<dbReference type="Pfam" id="PF00682">
    <property type="entry name" value="HMGL-like"/>
    <property type="match status" value="1"/>
</dbReference>
<dbReference type="NCBIfam" id="TIGR01235">
    <property type="entry name" value="pyruv_carbox"/>
    <property type="match status" value="1"/>
</dbReference>
<dbReference type="InterPro" id="IPR011764">
    <property type="entry name" value="Biotin_carboxylation_dom"/>
</dbReference>
<evidence type="ECO:0000256" key="8">
    <source>
        <dbReference type="ARBA" id="ARBA00022840"/>
    </source>
</evidence>
<keyword evidence="21" id="KW-1185">Reference proteome</keyword>
<dbReference type="Gene3D" id="3.10.600.10">
    <property type="entry name" value="pyruvate carboxylase f1077a mutant domain"/>
    <property type="match status" value="1"/>
</dbReference>
<feature type="domain" description="Biotin carboxylation" evidence="18">
    <location>
        <begin position="1"/>
        <end position="448"/>
    </location>
</feature>
<dbReference type="GO" id="GO:0006094">
    <property type="term" value="P:gluconeogenesis"/>
    <property type="evidence" value="ECO:0007669"/>
    <property type="project" value="UniProtKB-UniPathway"/>
</dbReference>
<dbReference type="NCBIfam" id="NF009554">
    <property type="entry name" value="PRK12999.1"/>
    <property type="match status" value="1"/>
</dbReference>
<evidence type="ECO:0000256" key="10">
    <source>
        <dbReference type="ARBA" id="ARBA00023268"/>
    </source>
</evidence>
<comment type="pathway">
    <text evidence="2">Carbohydrate biosynthesis; gluconeogenesis.</text>
</comment>
<dbReference type="InterPro" id="IPR003379">
    <property type="entry name" value="Carboxylase_cons_dom"/>
</dbReference>
<dbReference type="PANTHER" id="PTHR43778:SF2">
    <property type="entry name" value="PYRUVATE CARBOXYLASE, MITOCHONDRIAL"/>
    <property type="match status" value="1"/>
</dbReference>
<dbReference type="InterPro" id="IPR000089">
    <property type="entry name" value="Biotin_lipoyl"/>
</dbReference>
<dbReference type="SUPFAM" id="SSF51569">
    <property type="entry name" value="Aldolase"/>
    <property type="match status" value="1"/>
</dbReference>
<dbReference type="SUPFAM" id="SSF89000">
    <property type="entry name" value="post-HMGL domain-like"/>
    <property type="match status" value="1"/>
</dbReference>
<dbReference type="InterPro" id="IPR011053">
    <property type="entry name" value="Single_hybrid_motif"/>
</dbReference>
<evidence type="ECO:0000256" key="5">
    <source>
        <dbReference type="ARBA" id="ARBA00022598"/>
    </source>
</evidence>
<dbReference type="Pfam" id="PF02785">
    <property type="entry name" value="Biotin_carb_C"/>
    <property type="match status" value="1"/>
</dbReference>
<keyword evidence="7 11" id="KW-0547">Nucleotide-binding</keyword>
<evidence type="ECO:0000259" key="19">
    <source>
        <dbReference type="PROSITE" id="PS50991"/>
    </source>
</evidence>
<keyword evidence="4" id="KW-0312">Gluconeogenesis</keyword>
<dbReference type="NCBIfam" id="NF006761">
    <property type="entry name" value="PRK09282.1"/>
    <property type="match status" value="1"/>
</dbReference>
<dbReference type="InterPro" id="IPR001882">
    <property type="entry name" value="Biotin_BS"/>
</dbReference>
<evidence type="ECO:0000256" key="2">
    <source>
        <dbReference type="ARBA" id="ARBA00004742"/>
    </source>
</evidence>
<dbReference type="Pfam" id="PF00289">
    <property type="entry name" value="Biotin_carb_N"/>
    <property type="match status" value="1"/>
</dbReference>
<keyword evidence="20" id="KW-0670">Pyruvate</keyword>
<gene>
    <name evidence="20" type="ORF">F8566_39480</name>
</gene>
<dbReference type="UniPathway" id="UPA00138"/>
<feature type="domain" description="Lipoyl-binding" evidence="16">
    <location>
        <begin position="1046"/>
        <end position="1123"/>
    </location>
</feature>
<proteinExistence type="predicted"/>
<feature type="binding site" description="via carbamate group" evidence="14">
    <location>
        <position position="701"/>
    </location>
    <ligand>
        <name>Mn(2+)</name>
        <dbReference type="ChEBI" id="CHEBI:29035"/>
    </ligand>
</feature>
<dbReference type="GO" id="GO:0005524">
    <property type="term" value="F:ATP binding"/>
    <property type="evidence" value="ECO:0007669"/>
    <property type="project" value="UniProtKB-UniRule"/>
</dbReference>
<dbReference type="InterPro" id="IPR005482">
    <property type="entry name" value="Biotin_COase_C"/>
</dbReference>
<evidence type="ECO:0000313" key="20">
    <source>
        <dbReference type="EMBL" id="KAB2342144.1"/>
    </source>
</evidence>
<dbReference type="PROSITE" id="PS50979">
    <property type="entry name" value="BC"/>
    <property type="match status" value="1"/>
</dbReference>
<evidence type="ECO:0000256" key="4">
    <source>
        <dbReference type="ARBA" id="ARBA00022432"/>
    </source>
</evidence>
<feature type="binding site" evidence="13">
    <location>
        <position position="604"/>
    </location>
    <ligand>
        <name>substrate</name>
    </ligand>
</feature>
<reference evidence="20 21" key="1">
    <citation type="submission" date="2019-09" db="EMBL/GenBank/DDBJ databases">
        <title>Actinomadura physcomitrii sp. nov., a novel actinomycete isolated from moss [Physcomitrium sphaericum (Ludw) Fuernr].</title>
        <authorList>
            <person name="Zhuang X."/>
            <person name="Liu C."/>
        </authorList>
    </citation>
    <scope>NUCLEOTIDE SEQUENCE [LARGE SCALE GENOMIC DNA]</scope>
    <source>
        <strain evidence="20 21">HMC1</strain>
    </source>
</reference>
<dbReference type="InterPro" id="IPR016185">
    <property type="entry name" value="PreATP-grasp_dom_sf"/>
</dbReference>
<comment type="cofactor">
    <cofactor evidence="1 11">
        <name>biotin</name>
        <dbReference type="ChEBI" id="CHEBI:57586"/>
    </cofactor>
</comment>
<dbReference type="Pfam" id="PF02436">
    <property type="entry name" value="PYC_OADA"/>
    <property type="match status" value="1"/>
</dbReference>
<feature type="active site" evidence="12">
    <location>
        <position position="290"/>
    </location>
</feature>
<dbReference type="Pfam" id="PF02786">
    <property type="entry name" value="CPSase_L_D2"/>
    <property type="match status" value="1"/>
</dbReference>
<dbReference type="InterPro" id="IPR005481">
    <property type="entry name" value="BC-like_N"/>
</dbReference>
<evidence type="ECO:0000256" key="3">
    <source>
        <dbReference type="ARBA" id="ARBA00013057"/>
    </source>
</evidence>
<dbReference type="InterPro" id="IPR013785">
    <property type="entry name" value="Aldolase_TIM"/>
</dbReference>
<feature type="binding site" evidence="14">
    <location>
        <position position="532"/>
    </location>
    <ligand>
        <name>Mn(2+)</name>
        <dbReference type="ChEBI" id="CHEBI:29035"/>
    </ligand>
</feature>
<evidence type="ECO:0000256" key="15">
    <source>
        <dbReference type="PIRSR" id="PIRSR001594-4"/>
    </source>
</evidence>
<evidence type="ECO:0000259" key="16">
    <source>
        <dbReference type="PROSITE" id="PS50968"/>
    </source>
</evidence>
<comment type="function">
    <text evidence="11">Catalyzes a 2-step reaction, involving the ATP-dependent carboxylation of the covalently attached biotin in the first step and the transfer of the carboxyl group to pyruvate in the second.</text>
</comment>
<keyword evidence="6 14" id="KW-0479">Metal-binding</keyword>
<dbReference type="InterPro" id="IPR005479">
    <property type="entry name" value="CPAse_ATP-bd"/>
</dbReference>
<dbReference type="EMBL" id="WBMT01000023">
    <property type="protein sequence ID" value="KAB2342144.1"/>
    <property type="molecule type" value="Genomic_DNA"/>
</dbReference>
<protein>
    <recommendedName>
        <fullName evidence="3 11">Pyruvate carboxylase</fullName>
        <ecNumber evidence="3 11">6.4.1.1</ecNumber>
    </recommendedName>
</protein>
<keyword evidence="8 11" id="KW-0067">ATP-binding</keyword>
<evidence type="ECO:0000256" key="14">
    <source>
        <dbReference type="PIRSR" id="PIRSR001594-3"/>
    </source>
</evidence>
<dbReference type="PROSITE" id="PS50975">
    <property type="entry name" value="ATP_GRASP"/>
    <property type="match status" value="1"/>
</dbReference>
<evidence type="ECO:0000256" key="12">
    <source>
        <dbReference type="PIRSR" id="PIRSR001594-1"/>
    </source>
</evidence>
<dbReference type="SMART" id="SM00878">
    <property type="entry name" value="Biotin_carb_C"/>
    <property type="match status" value="1"/>
</dbReference>
<feature type="binding site" evidence="13">
    <location>
        <position position="233"/>
    </location>
    <ligand>
        <name>ATP</name>
        <dbReference type="ChEBI" id="CHEBI:30616"/>
    </ligand>
</feature>
<accession>A0A6H9YEM2</accession>
<keyword evidence="10" id="KW-0511">Multifunctional enzyme</keyword>
<feature type="binding site" evidence="13">
    <location>
        <position position="198"/>
    </location>
    <ligand>
        <name>ATP</name>
        <dbReference type="ChEBI" id="CHEBI:30616"/>
    </ligand>
</feature>
<evidence type="ECO:0000256" key="1">
    <source>
        <dbReference type="ARBA" id="ARBA00001953"/>
    </source>
</evidence>
<dbReference type="RefSeq" id="WP_151567570.1">
    <property type="nucleotide sequence ID" value="NZ_WBMT01000023.1"/>
</dbReference>
<dbReference type="GO" id="GO:0005737">
    <property type="term" value="C:cytoplasm"/>
    <property type="evidence" value="ECO:0007669"/>
    <property type="project" value="TreeGrafter"/>
</dbReference>
<evidence type="ECO:0000313" key="21">
    <source>
        <dbReference type="Proteomes" id="UP000468735"/>
    </source>
</evidence>
<feature type="binding site" evidence="14">
    <location>
        <position position="732"/>
    </location>
    <ligand>
        <name>Mn(2+)</name>
        <dbReference type="ChEBI" id="CHEBI:29035"/>
    </ligand>
</feature>
<keyword evidence="9 11" id="KW-0092">Biotin</keyword>
<dbReference type="Pfam" id="PF00364">
    <property type="entry name" value="Biotin_lipoyl"/>
    <property type="match status" value="1"/>
</dbReference>
<dbReference type="PROSITE" id="PS00867">
    <property type="entry name" value="CPSASE_2"/>
    <property type="match status" value="1"/>
</dbReference>
<evidence type="ECO:0000259" key="18">
    <source>
        <dbReference type="PROSITE" id="PS50979"/>
    </source>
</evidence>
<feature type="modified residue" description="N6-carboxylysine" evidence="15">
    <location>
        <position position="701"/>
    </location>
</feature>
<feature type="binding site" evidence="13">
    <location>
        <position position="865"/>
    </location>
    <ligand>
        <name>substrate</name>
    </ligand>
</feature>
<dbReference type="InterPro" id="IPR000891">
    <property type="entry name" value="PYR_CT"/>
</dbReference>
<dbReference type="CDD" id="cd07937">
    <property type="entry name" value="DRE_TIM_PC_TC_5S"/>
    <property type="match status" value="1"/>
</dbReference>
<sequence>MIRKLLVANRGEIAVRAFRAAYELGIASVAVYAYEDRFSLHRQKADEAYEIGEHGHPVRAYLDVDGIIATALRVGADAIYPGYGFLSESPELAEKCERNGLTFVGPPSSALRLAGNKIEAVAAARRAGLPVLRSLTPAEGEELAVADDVGFPLFVKAAAGGGGRGLRRVDRREDLEAAVDTARREAQSAFGDPTVFLEQAVDHPRHIEVQVLADGGGHTVHLRERDCSVQRRHQKVVEIAPAPQLDEAVAERLCADAVAFAREIGYVNAGTVEFLVDDAGRHVFIEMNPRIQVEHTVTEEVTGVDLVQSQLRIAGGETLDDLRISQDDITVSGFAVQCRITTEDPANDFRPDTGKISAYRSPGGAGVRLDTGTTHAGAIVTPHFDSLLVKLTCRGRTFEDAVRRARRAVAEFRIRGVATNIPFLQALLDEPDFRTGGVTTAYIAEHPELLTARSSGDRATRLVRYLADVTVNKPHGEAPTDLDPATKLPELDLSVPVIEGSRDRLLALGPQGFATALRAQQSLAVTDTTFRDAHQSLLATRVRTFDLLKAAPYLARMTPQLLSLEAWGGATYDVALRFLGESPWERLAQIREAAPNLCIQMLLRGANTVGYTPYPDSVARAFVTEAARTGVEIFRVFDALNDVDRMRPAIDAVLQTHALVEGTLCYTGDLSDPGEELYTLDYYLRLAEELVGTGVHVLCIKDMAGLLRAPAARTLVTALRERFDLPVHLHTHDTAGGQLATYLAAVEAGVDAIDGAAAPLSGTTSQPPLQAIVAHTDFTDRATGLDLNSLTALEPYWEAVRKLYAPFEMGLPSPTGRVYRHEIPGGQLSNLRQQAVALGLGDRFEEIERLYAAADRILGRLVKVTPSSKVVGDLALHLVAAGADPDDFAAHPERYDIPDSVIGFLNGELGDPPGGWPEPFRSTALAGRQFTPARAELTGAEEKALAGPEVRDTLDQLLFPAPAKEYREARAAYGDLSLLPTAAFLYGLRPGQEISFDLEPGVRVLAMLEAVGEIDEAGVRQVICTVNGQLRTLSVRDKSVVSDAPPVERADPNEPGHVAAPFDGSVTLRVAKGDEVAAGDVVATIEAMKMEAAITAPVGGTVARLAVPEVTPVQAGDLLIVVT</sequence>
<dbReference type="Gene3D" id="2.40.50.100">
    <property type="match status" value="1"/>
</dbReference>
<organism evidence="20 21">
    <name type="scientific">Actinomadura rudentiformis</name>
    <dbReference type="NCBI Taxonomy" id="359158"/>
    <lineage>
        <taxon>Bacteria</taxon>
        <taxon>Bacillati</taxon>
        <taxon>Actinomycetota</taxon>
        <taxon>Actinomycetes</taxon>
        <taxon>Streptosporangiales</taxon>
        <taxon>Thermomonosporaceae</taxon>
        <taxon>Actinomadura</taxon>
    </lineage>
</organism>
<dbReference type="InterPro" id="IPR011054">
    <property type="entry name" value="Rudment_hybrid_motif"/>
</dbReference>
<dbReference type="OrthoDB" id="5166719at2"/>
<dbReference type="PANTHER" id="PTHR43778">
    <property type="entry name" value="PYRUVATE CARBOXYLASE"/>
    <property type="match status" value="1"/>
</dbReference>
<feature type="domain" description="ATP-grasp" evidence="17">
    <location>
        <begin position="121"/>
        <end position="315"/>
    </location>
</feature>
<comment type="caution">
    <text evidence="20">The sequence shown here is derived from an EMBL/GenBank/DDBJ whole genome shotgun (WGS) entry which is preliminary data.</text>
</comment>
<evidence type="ECO:0000256" key="7">
    <source>
        <dbReference type="ARBA" id="ARBA00022741"/>
    </source>
</evidence>
<evidence type="ECO:0000256" key="9">
    <source>
        <dbReference type="ARBA" id="ARBA00023267"/>
    </source>
</evidence>
<dbReference type="PIRSF" id="PIRSF001594">
    <property type="entry name" value="Pyruv_carbox"/>
    <property type="match status" value="1"/>
</dbReference>
<dbReference type="SUPFAM" id="SSF56059">
    <property type="entry name" value="Glutathione synthetase ATP-binding domain-like"/>
    <property type="match status" value="1"/>
</dbReference>
<feature type="domain" description="Pyruvate carboxyltransferase" evidence="19">
    <location>
        <begin position="523"/>
        <end position="791"/>
    </location>
</feature>
<dbReference type="SUPFAM" id="SSF52440">
    <property type="entry name" value="PreATP-grasp domain"/>
    <property type="match status" value="1"/>
</dbReference>
<dbReference type="GO" id="GO:0046872">
    <property type="term" value="F:metal ion binding"/>
    <property type="evidence" value="ECO:0007669"/>
    <property type="project" value="UniProtKB-KW"/>
</dbReference>
<dbReference type="CDD" id="cd06850">
    <property type="entry name" value="biotinyl_domain"/>
    <property type="match status" value="1"/>
</dbReference>
<dbReference type="AlphaFoldDB" id="A0A6H9YEM2"/>
<comment type="catalytic activity">
    <reaction evidence="11">
        <text>hydrogencarbonate + pyruvate + ATP = oxaloacetate + ADP + phosphate + H(+)</text>
        <dbReference type="Rhea" id="RHEA:20844"/>
        <dbReference type="ChEBI" id="CHEBI:15361"/>
        <dbReference type="ChEBI" id="CHEBI:15378"/>
        <dbReference type="ChEBI" id="CHEBI:16452"/>
        <dbReference type="ChEBI" id="CHEBI:17544"/>
        <dbReference type="ChEBI" id="CHEBI:30616"/>
        <dbReference type="ChEBI" id="CHEBI:43474"/>
        <dbReference type="ChEBI" id="CHEBI:456216"/>
        <dbReference type="EC" id="6.4.1.1"/>
    </reaction>
</comment>
<feature type="binding site" evidence="13">
    <location>
        <position position="117"/>
    </location>
    <ligand>
        <name>ATP</name>
        <dbReference type="ChEBI" id="CHEBI:30616"/>
    </ligand>
</feature>
<feature type="binding site" evidence="14">
    <location>
        <position position="730"/>
    </location>
    <ligand>
        <name>Mn(2+)</name>
        <dbReference type="ChEBI" id="CHEBI:29035"/>
    </ligand>
</feature>
<dbReference type="Gene3D" id="3.30.470.20">
    <property type="entry name" value="ATP-grasp fold, B domain"/>
    <property type="match status" value="1"/>
</dbReference>
<feature type="modified residue" description="N6-biotinyllysine" evidence="15">
    <location>
        <position position="1089"/>
    </location>
</feature>
<dbReference type="Proteomes" id="UP000468735">
    <property type="component" value="Unassembled WGS sequence"/>
</dbReference>
<dbReference type="InterPro" id="IPR011761">
    <property type="entry name" value="ATP-grasp"/>
</dbReference>
<evidence type="ECO:0000256" key="6">
    <source>
        <dbReference type="ARBA" id="ARBA00022723"/>
    </source>
</evidence>
<dbReference type="FunFam" id="3.20.20.70:FF:000120">
    <property type="entry name" value="Pyruvate carboxylase"/>
    <property type="match status" value="1"/>
</dbReference>
<dbReference type="InterPro" id="IPR055268">
    <property type="entry name" value="PCB-like"/>
</dbReference>
<dbReference type="SUPFAM" id="SSF51246">
    <property type="entry name" value="Rudiment single hybrid motif"/>
    <property type="match status" value="1"/>
</dbReference>
<evidence type="ECO:0000256" key="11">
    <source>
        <dbReference type="PIRNR" id="PIRNR001594"/>
    </source>
</evidence>
<keyword evidence="5 11" id="KW-0436">Ligase</keyword>
<evidence type="ECO:0000259" key="17">
    <source>
        <dbReference type="PROSITE" id="PS50975"/>
    </source>
</evidence>
<dbReference type="GO" id="GO:0004736">
    <property type="term" value="F:pyruvate carboxylase activity"/>
    <property type="evidence" value="ECO:0007669"/>
    <property type="project" value="UniProtKB-EC"/>
</dbReference>
<dbReference type="InterPro" id="IPR005930">
    <property type="entry name" value="Pyruv_COase"/>
</dbReference>
<evidence type="ECO:0000256" key="13">
    <source>
        <dbReference type="PIRSR" id="PIRSR001594-2"/>
    </source>
</evidence>
<dbReference type="PROSITE" id="PS50991">
    <property type="entry name" value="PYR_CT"/>
    <property type="match status" value="1"/>
</dbReference>
<dbReference type="PROSITE" id="PS50968">
    <property type="entry name" value="BIOTINYL_LIPOYL"/>
    <property type="match status" value="1"/>
</dbReference>